<evidence type="ECO:0000256" key="1">
    <source>
        <dbReference type="SAM" id="MobiDB-lite"/>
    </source>
</evidence>
<dbReference type="Proteomes" id="UP001153365">
    <property type="component" value="Unassembled WGS sequence"/>
</dbReference>
<dbReference type="InterPro" id="IPR036052">
    <property type="entry name" value="TrpB-like_PALP_sf"/>
</dbReference>
<dbReference type="AlphaFoldDB" id="A0AAV0BGR2"/>
<evidence type="ECO:0000313" key="3">
    <source>
        <dbReference type="EMBL" id="CAH7686484.1"/>
    </source>
</evidence>
<organism evidence="3 4">
    <name type="scientific">Phakopsora pachyrhizi</name>
    <name type="common">Asian soybean rust disease fungus</name>
    <dbReference type="NCBI Taxonomy" id="170000"/>
    <lineage>
        <taxon>Eukaryota</taxon>
        <taxon>Fungi</taxon>
        <taxon>Dikarya</taxon>
        <taxon>Basidiomycota</taxon>
        <taxon>Pucciniomycotina</taxon>
        <taxon>Pucciniomycetes</taxon>
        <taxon>Pucciniales</taxon>
        <taxon>Phakopsoraceae</taxon>
        <taxon>Phakopsora</taxon>
    </lineage>
</organism>
<dbReference type="Pfam" id="PF00291">
    <property type="entry name" value="PALP"/>
    <property type="match status" value="1"/>
</dbReference>
<reference evidence="3" key="1">
    <citation type="submission" date="2022-06" db="EMBL/GenBank/DDBJ databases">
        <authorList>
            <consortium name="SYNGENTA / RWTH Aachen University"/>
        </authorList>
    </citation>
    <scope>NUCLEOTIDE SEQUENCE</scope>
</reference>
<protein>
    <submittedName>
        <fullName evidence="3">Tryptophan synthase beta subunit-like PLP-dependent enzyme</fullName>
    </submittedName>
</protein>
<keyword evidence="4" id="KW-1185">Reference proteome</keyword>
<proteinExistence type="predicted"/>
<name>A0AAV0BGR2_PHAPC</name>
<dbReference type="Gene3D" id="3.40.50.1100">
    <property type="match status" value="1"/>
</dbReference>
<gene>
    <name evidence="3" type="ORF">PPACK8108_LOCUS21133</name>
</gene>
<dbReference type="EMBL" id="CALTRL010005793">
    <property type="protein sequence ID" value="CAH7686484.1"/>
    <property type="molecule type" value="Genomic_DNA"/>
</dbReference>
<dbReference type="SUPFAM" id="SSF53686">
    <property type="entry name" value="Tryptophan synthase beta subunit-like PLP-dependent enzymes"/>
    <property type="match status" value="1"/>
</dbReference>
<dbReference type="InterPro" id="IPR001926">
    <property type="entry name" value="TrpB-like_PALP"/>
</dbReference>
<accession>A0AAV0BGR2</accession>
<feature type="domain" description="Tryptophan synthase beta chain-like PALP" evidence="2">
    <location>
        <begin position="74"/>
        <end position="255"/>
    </location>
</feature>
<comment type="caution">
    <text evidence="3">The sequence shown here is derived from an EMBL/GenBank/DDBJ whole genome shotgun (WGS) entry which is preliminary data.</text>
</comment>
<evidence type="ECO:0000259" key="2">
    <source>
        <dbReference type="Pfam" id="PF00291"/>
    </source>
</evidence>
<dbReference type="InterPro" id="IPR050214">
    <property type="entry name" value="Cys_Synth/Cystath_Beta-Synth"/>
</dbReference>
<dbReference type="PANTHER" id="PTHR10314">
    <property type="entry name" value="CYSTATHIONINE BETA-SYNTHASE"/>
    <property type="match status" value="1"/>
</dbReference>
<evidence type="ECO:0000313" key="4">
    <source>
        <dbReference type="Proteomes" id="UP001153365"/>
    </source>
</evidence>
<sequence length="291" mass="32236">MSGMMKKITRESKLSLQVDTYDYLGTKCYIETGWATAFNSAPHELLNRSKLDAFVTNQTIKVDTSQVALIRTKVTPCPTLSPGPDDEEDKEHLKARDPTDQLVEGPYCQTEVVQQTYTTGPEIWQQTKKVGGRNGFVCLTGTGGTLDGVTRYLKGVSNGKVRCFLADPPGIVLYSFIKSGRKLIDRTGSSITKEINSGLIDDAIYVSDEESIEMVYRMLDEEGIYLSASSALNVVVAVKMAEQMGKGKRIVTMLCNSASKYQSKLFSKSWLESKNLYSSITERLKKYAILA</sequence>
<feature type="region of interest" description="Disordered" evidence="1">
    <location>
        <begin position="76"/>
        <end position="95"/>
    </location>
</feature>